<feature type="transmembrane region" description="Helical" evidence="6">
    <location>
        <begin position="148"/>
        <end position="167"/>
    </location>
</feature>
<evidence type="ECO:0000256" key="4">
    <source>
        <dbReference type="ARBA" id="ARBA00022989"/>
    </source>
</evidence>
<dbReference type="InterPro" id="IPR051791">
    <property type="entry name" value="Pra-immunoreactive"/>
</dbReference>
<evidence type="ECO:0000256" key="5">
    <source>
        <dbReference type="ARBA" id="ARBA00023136"/>
    </source>
</evidence>
<dbReference type="KEGG" id="tgr:Tgr7_1788"/>
<dbReference type="EMBL" id="CP001339">
    <property type="protein sequence ID" value="ACL72870.1"/>
    <property type="molecule type" value="Genomic_DNA"/>
</dbReference>
<dbReference type="AlphaFoldDB" id="B8GSG6"/>
<evidence type="ECO:0000256" key="6">
    <source>
        <dbReference type="SAM" id="Phobius"/>
    </source>
</evidence>
<feature type="transmembrane region" description="Helical" evidence="6">
    <location>
        <begin position="90"/>
        <end position="112"/>
    </location>
</feature>
<comment type="subcellular location">
    <subcellularLocation>
        <location evidence="1">Cell membrane</location>
        <topology evidence="1">Multi-pass membrane protein</topology>
    </subcellularLocation>
</comment>
<dbReference type="Pfam" id="PF06271">
    <property type="entry name" value="RDD"/>
    <property type="match status" value="1"/>
</dbReference>
<evidence type="ECO:0000256" key="1">
    <source>
        <dbReference type="ARBA" id="ARBA00004651"/>
    </source>
</evidence>
<protein>
    <submittedName>
        <fullName evidence="8">RDD domain containing protein</fullName>
    </submittedName>
</protein>
<dbReference type="GO" id="GO:0005886">
    <property type="term" value="C:plasma membrane"/>
    <property type="evidence" value="ECO:0007669"/>
    <property type="project" value="UniProtKB-SubCell"/>
</dbReference>
<proteinExistence type="predicted"/>
<evidence type="ECO:0000313" key="8">
    <source>
        <dbReference type="EMBL" id="ACL72870.1"/>
    </source>
</evidence>
<name>B8GSG6_THISH</name>
<evidence type="ECO:0000259" key="7">
    <source>
        <dbReference type="Pfam" id="PF06271"/>
    </source>
</evidence>
<reference evidence="8 9" key="1">
    <citation type="journal article" date="2011" name="Stand. Genomic Sci.">
        <title>Complete genome sequence of 'Thioalkalivibrio sulfidophilus' HL-EbGr7.</title>
        <authorList>
            <person name="Muyzer G."/>
            <person name="Sorokin D.Y."/>
            <person name="Mavromatis K."/>
            <person name="Lapidus A."/>
            <person name="Clum A."/>
            <person name="Ivanova N."/>
            <person name="Pati A."/>
            <person name="d'Haeseleer P."/>
            <person name="Woyke T."/>
            <person name="Kyrpides N.C."/>
        </authorList>
    </citation>
    <scope>NUCLEOTIDE SEQUENCE [LARGE SCALE GENOMIC DNA]</scope>
    <source>
        <strain evidence="8 9">HL-EbGR7</strain>
    </source>
</reference>
<keyword evidence="2" id="KW-1003">Cell membrane</keyword>
<evidence type="ECO:0000256" key="3">
    <source>
        <dbReference type="ARBA" id="ARBA00022692"/>
    </source>
</evidence>
<organism evidence="8 9">
    <name type="scientific">Thioalkalivibrio sulfidiphilus (strain HL-EbGR7)</name>
    <dbReference type="NCBI Taxonomy" id="396588"/>
    <lineage>
        <taxon>Bacteria</taxon>
        <taxon>Pseudomonadati</taxon>
        <taxon>Pseudomonadota</taxon>
        <taxon>Gammaproteobacteria</taxon>
        <taxon>Chromatiales</taxon>
        <taxon>Ectothiorhodospiraceae</taxon>
        <taxon>Thioalkalivibrio</taxon>
    </lineage>
</organism>
<dbReference type="HOGENOM" id="CLU_053152_2_2_6"/>
<keyword evidence="3 6" id="KW-0812">Transmembrane</keyword>
<evidence type="ECO:0000256" key="2">
    <source>
        <dbReference type="ARBA" id="ARBA00022475"/>
    </source>
</evidence>
<dbReference type="InterPro" id="IPR010432">
    <property type="entry name" value="RDD"/>
</dbReference>
<keyword evidence="4 6" id="KW-1133">Transmembrane helix</keyword>
<evidence type="ECO:0000313" key="9">
    <source>
        <dbReference type="Proteomes" id="UP000002383"/>
    </source>
</evidence>
<keyword evidence="9" id="KW-1185">Reference proteome</keyword>
<dbReference type="PANTHER" id="PTHR36115">
    <property type="entry name" value="PROLINE-RICH ANTIGEN HOMOLOG-RELATED"/>
    <property type="match status" value="1"/>
</dbReference>
<accession>B8GSG6</accession>
<gene>
    <name evidence="8" type="ordered locus">Tgr7_1788</name>
</gene>
<keyword evidence="5 6" id="KW-0472">Membrane</keyword>
<sequence length="187" mass="20414">MVGRHHVIRGRNLSGTDRVMAKAQGSQKYPYKREKHHVSTENITYAGFWKRVAAYLIDALILLIPSMILGGIIGFVVMSGVTDFSEIEPAAAGAEFLAQVATFIMAWLYFAVMESSSWRGTLGKRALSIQVSDANGEQISFGKASGRFFAKILSGLILLIGFIMVAFTARKQGLHDMIAGTLVTNRA</sequence>
<dbReference type="eggNOG" id="COG1714">
    <property type="taxonomic scope" value="Bacteria"/>
</dbReference>
<feature type="transmembrane region" description="Helical" evidence="6">
    <location>
        <begin position="52"/>
        <end position="78"/>
    </location>
</feature>
<dbReference type="Proteomes" id="UP000002383">
    <property type="component" value="Chromosome"/>
</dbReference>
<feature type="domain" description="RDD" evidence="7">
    <location>
        <begin position="45"/>
        <end position="180"/>
    </location>
</feature>
<dbReference type="STRING" id="396588.Tgr7_1788"/>